<organism evidence="3 4">
    <name type="scientific">Neurospora hispaniola</name>
    <dbReference type="NCBI Taxonomy" id="588809"/>
    <lineage>
        <taxon>Eukaryota</taxon>
        <taxon>Fungi</taxon>
        <taxon>Dikarya</taxon>
        <taxon>Ascomycota</taxon>
        <taxon>Pezizomycotina</taxon>
        <taxon>Sordariomycetes</taxon>
        <taxon>Sordariomycetidae</taxon>
        <taxon>Sordariales</taxon>
        <taxon>Sordariaceae</taxon>
        <taxon>Neurospora</taxon>
    </lineage>
</organism>
<dbReference type="Proteomes" id="UP001285908">
    <property type="component" value="Unassembled WGS sequence"/>
</dbReference>
<keyword evidence="4" id="KW-1185">Reference proteome</keyword>
<reference evidence="3 4" key="1">
    <citation type="journal article" date="2023" name="Mol. Phylogenet. Evol.">
        <title>Genome-scale phylogeny and comparative genomics of the fungal order Sordariales.</title>
        <authorList>
            <person name="Hensen N."/>
            <person name="Bonometti L."/>
            <person name="Westerberg I."/>
            <person name="Brannstrom I.O."/>
            <person name="Guillou S."/>
            <person name="Cros-Aarteil S."/>
            <person name="Calhoun S."/>
            <person name="Haridas S."/>
            <person name="Kuo A."/>
            <person name="Mondo S."/>
            <person name="Pangilinan J."/>
            <person name="Riley R."/>
            <person name="LaButti K."/>
            <person name="Andreopoulos B."/>
            <person name="Lipzen A."/>
            <person name="Chen C."/>
            <person name="Yan M."/>
            <person name="Daum C."/>
            <person name="Ng V."/>
            <person name="Clum A."/>
            <person name="Steindorff A."/>
            <person name="Ohm R.A."/>
            <person name="Martin F."/>
            <person name="Silar P."/>
            <person name="Natvig D.O."/>
            <person name="Lalanne C."/>
            <person name="Gautier V."/>
            <person name="Ament-Velasquez S.L."/>
            <person name="Kruys A."/>
            <person name="Hutchinson M.I."/>
            <person name="Powell A.J."/>
            <person name="Barry K."/>
            <person name="Miller A.N."/>
            <person name="Grigoriev I.V."/>
            <person name="Debuchy R."/>
            <person name="Gladieux P."/>
            <person name="Hiltunen Thoren M."/>
            <person name="Johannesson H."/>
        </authorList>
    </citation>
    <scope>NUCLEOTIDE SEQUENCE [LARGE SCALE GENOMIC DNA]</scope>
    <source>
        <strain evidence="3 4">FGSC 10403</strain>
    </source>
</reference>
<feature type="compositionally biased region" description="Basic residues" evidence="2">
    <location>
        <begin position="14"/>
        <end position="24"/>
    </location>
</feature>
<dbReference type="AlphaFoldDB" id="A0AAJ0I1W2"/>
<dbReference type="EMBL" id="JAULSX010000007">
    <property type="protein sequence ID" value="KAK3487586.1"/>
    <property type="molecule type" value="Genomic_DNA"/>
</dbReference>
<feature type="compositionally biased region" description="Polar residues" evidence="2">
    <location>
        <begin position="33"/>
        <end position="43"/>
    </location>
</feature>
<evidence type="ECO:0000313" key="4">
    <source>
        <dbReference type="Proteomes" id="UP001285908"/>
    </source>
</evidence>
<gene>
    <name evidence="3" type="ORF">B0T23DRAFT_446426</name>
</gene>
<accession>A0AAJ0I1W2</accession>
<keyword evidence="1" id="KW-0175">Coiled coil</keyword>
<comment type="caution">
    <text evidence="3">The sequence shown here is derived from an EMBL/GenBank/DDBJ whole genome shotgun (WGS) entry which is preliminary data.</text>
</comment>
<sequence>MGRGSKSSADGVKKRCFCRGRKRPKTVDRAPSKLSTGADSSAPSLAKIQPPSEPVQEQYTASMPVLEQEPGQGQDTALVEQLKALVKQNGDVMKQNEDLMKQNADLAALLEESKRKLDVMTKNAERAKKNYISEKKVNKRKYEEMNEFGGGLKVQLDATRQAVADLNAAMHFVLERGHEGKFFHKLWSQTREWKIY</sequence>
<name>A0AAJ0I1W2_9PEZI</name>
<feature type="coiled-coil region" evidence="1">
    <location>
        <begin position="92"/>
        <end position="130"/>
    </location>
</feature>
<dbReference type="GeneID" id="87878585"/>
<protein>
    <submittedName>
        <fullName evidence="3">Uncharacterized protein</fullName>
    </submittedName>
</protein>
<proteinExistence type="predicted"/>
<evidence type="ECO:0000313" key="3">
    <source>
        <dbReference type="EMBL" id="KAK3487586.1"/>
    </source>
</evidence>
<evidence type="ECO:0000256" key="1">
    <source>
        <dbReference type="SAM" id="Coils"/>
    </source>
</evidence>
<evidence type="ECO:0000256" key="2">
    <source>
        <dbReference type="SAM" id="MobiDB-lite"/>
    </source>
</evidence>
<feature type="region of interest" description="Disordered" evidence="2">
    <location>
        <begin position="1"/>
        <end position="58"/>
    </location>
</feature>
<dbReference type="RefSeq" id="XP_062689713.1">
    <property type="nucleotide sequence ID" value="XM_062840963.1"/>
</dbReference>